<organism evidence="8 9">
    <name type="scientific">Lacticaseibacillus pabuli</name>
    <dbReference type="NCBI Taxonomy" id="3025672"/>
    <lineage>
        <taxon>Bacteria</taxon>
        <taxon>Bacillati</taxon>
        <taxon>Bacillota</taxon>
        <taxon>Bacilli</taxon>
        <taxon>Lactobacillales</taxon>
        <taxon>Lactobacillaceae</taxon>
        <taxon>Lacticaseibacillus</taxon>
    </lineage>
</organism>
<gene>
    <name evidence="8" type="ORF">PQ472_02870</name>
</gene>
<feature type="transmembrane region" description="Helical" evidence="6">
    <location>
        <begin position="144"/>
        <end position="164"/>
    </location>
</feature>
<keyword evidence="5 6" id="KW-0472">Membrane</keyword>
<keyword evidence="2 6" id="KW-1003">Cell membrane</keyword>
<evidence type="ECO:0000313" key="8">
    <source>
        <dbReference type="EMBL" id="WDF83196.1"/>
    </source>
</evidence>
<feature type="domain" description="VTT" evidence="7">
    <location>
        <begin position="83"/>
        <end position="194"/>
    </location>
</feature>
<evidence type="ECO:0000256" key="4">
    <source>
        <dbReference type="ARBA" id="ARBA00022989"/>
    </source>
</evidence>
<evidence type="ECO:0000256" key="1">
    <source>
        <dbReference type="ARBA" id="ARBA00004651"/>
    </source>
</evidence>
<dbReference type="EMBL" id="CP117884">
    <property type="protein sequence ID" value="WDF83196.1"/>
    <property type="molecule type" value="Genomic_DNA"/>
</dbReference>
<keyword evidence="3 6" id="KW-0812">Transmembrane</keyword>
<evidence type="ECO:0000256" key="2">
    <source>
        <dbReference type="ARBA" id="ARBA00022475"/>
    </source>
</evidence>
<dbReference type="Pfam" id="PF09335">
    <property type="entry name" value="VTT_dom"/>
    <property type="match status" value="1"/>
</dbReference>
<evidence type="ECO:0000256" key="3">
    <source>
        <dbReference type="ARBA" id="ARBA00022692"/>
    </source>
</evidence>
<feature type="transmembrane region" description="Helical" evidence="6">
    <location>
        <begin position="206"/>
        <end position="223"/>
    </location>
</feature>
<dbReference type="Proteomes" id="UP001220377">
    <property type="component" value="Chromosome"/>
</dbReference>
<comment type="subcellular location">
    <subcellularLocation>
        <location evidence="1 6">Cell membrane</location>
        <topology evidence="1 6">Multi-pass membrane protein</topology>
    </subcellularLocation>
</comment>
<evidence type="ECO:0000259" key="7">
    <source>
        <dbReference type="Pfam" id="PF09335"/>
    </source>
</evidence>
<dbReference type="InterPro" id="IPR032816">
    <property type="entry name" value="VTT_dom"/>
</dbReference>
<keyword evidence="9" id="KW-1185">Reference proteome</keyword>
<dbReference type="InterPro" id="IPR015414">
    <property type="entry name" value="TMEM64"/>
</dbReference>
<reference evidence="8 9" key="1">
    <citation type="submission" date="2023-02" db="EMBL/GenBank/DDBJ databases">
        <title>Genome sequence of Lacticaseibacillus sp. KACC 23028.</title>
        <authorList>
            <person name="Kim S."/>
            <person name="Heo J."/>
            <person name="Kwon S.-W."/>
        </authorList>
    </citation>
    <scope>NUCLEOTIDE SEQUENCE [LARGE SCALE GENOMIC DNA]</scope>
    <source>
        <strain evidence="8 9">KACC 23028</strain>
    </source>
</reference>
<evidence type="ECO:0000256" key="6">
    <source>
        <dbReference type="RuleBase" id="RU366058"/>
    </source>
</evidence>
<comment type="similarity">
    <text evidence="6">Belongs to the TVP38/TMEM64 family.</text>
</comment>
<dbReference type="RefSeq" id="WP_274261188.1">
    <property type="nucleotide sequence ID" value="NZ_CP117884.1"/>
</dbReference>
<keyword evidence="4 6" id="KW-1133">Transmembrane helix</keyword>
<protein>
    <recommendedName>
        <fullName evidence="6">TVP38/TMEM64 family membrane protein</fullName>
    </recommendedName>
</protein>
<feature type="transmembrane region" description="Helical" evidence="6">
    <location>
        <begin position="56"/>
        <end position="78"/>
    </location>
</feature>
<proteinExistence type="inferred from homology"/>
<accession>A0ABY7WW30</accession>
<name>A0ABY7WW30_9LACO</name>
<feature type="transmembrane region" description="Helical" evidence="6">
    <location>
        <begin position="15"/>
        <end position="35"/>
    </location>
</feature>
<feature type="transmembrane region" description="Helical" evidence="6">
    <location>
        <begin position="176"/>
        <end position="200"/>
    </location>
</feature>
<evidence type="ECO:0000256" key="5">
    <source>
        <dbReference type="ARBA" id="ARBA00023136"/>
    </source>
</evidence>
<dbReference type="PANTHER" id="PTHR12677:SF59">
    <property type="entry name" value="GOLGI APPARATUS MEMBRANE PROTEIN TVP38-RELATED"/>
    <property type="match status" value="1"/>
</dbReference>
<evidence type="ECO:0000313" key="9">
    <source>
        <dbReference type="Proteomes" id="UP001220377"/>
    </source>
</evidence>
<dbReference type="PANTHER" id="PTHR12677">
    <property type="entry name" value="GOLGI APPARATUS MEMBRANE PROTEIN TVP38-RELATED"/>
    <property type="match status" value="1"/>
</dbReference>
<sequence length="233" mass="25958">MPKLFKKPLTHAQRIQVVLITLLVVAASVALIFGLRHSQETQQLLRFFRNYRQYLLDIRHLGPYAGMAFVVVIVLFAVTPGAPTSVTAFVAGAVLGRWLGFTVDVIGLTIGNLIQSRLFQRINAHREEPTSHIYRWLVHFKYPVTGLVIGYAIPFIPTVFVNMAANATKMNLRTHFLACLLGSSVAAFIYAFSADLLVFFTAWKSLLVFVTLAAIIGLTEIGVQIGRNRSRQN</sequence>